<keyword evidence="3" id="KW-0963">Cytoplasm</keyword>
<evidence type="ECO:0000256" key="4">
    <source>
        <dbReference type="ARBA" id="ARBA00023242"/>
    </source>
</evidence>
<accession>A0A8B9NGZ0</accession>
<dbReference type="PANTHER" id="PTHR18829:SF0">
    <property type="entry name" value="PROTEIN YAE1 HOMOLOG"/>
    <property type="match status" value="1"/>
</dbReference>
<comment type="subcellular location">
    <subcellularLocation>
        <location evidence="2">Cytoplasm</location>
    </subcellularLocation>
    <subcellularLocation>
        <location evidence="1">Nucleus</location>
    </subcellularLocation>
</comment>
<dbReference type="InterPro" id="IPR038881">
    <property type="entry name" value="Yae1-like"/>
</dbReference>
<name>A0A8B9NGZ0_9AVES</name>
<dbReference type="GO" id="GO:0005737">
    <property type="term" value="C:cytoplasm"/>
    <property type="evidence" value="ECO:0007669"/>
    <property type="project" value="UniProtKB-SubCell"/>
</dbReference>
<dbReference type="InterPro" id="IPR019191">
    <property type="entry name" value="Essential_protein_Yae1_N"/>
</dbReference>
<evidence type="ECO:0000256" key="3">
    <source>
        <dbReference type="ARBA" id="ARBA00022490"/>
    </source>
</evidence>
<dbReference type="GO" id="GO:0005634">
    <property type="term" value="C:nucleus"/>
    <property type="evidence" value="ECO:0007669"/>
    <property type="project" value="UniProtKB-SubCell"/>
</dbReference>
<keyword evidence="4" id="KW-0539">Nucleus</keyword>
<reference evidence="6" key="1">
    <citation type="submission" date="2025-08" db="UniProtKB">
        <authorList>
            <consortium name="Ensembl"/>
        </authorList>
    </citation>
    <scope>IDENTIFICATION</scope>
</reference>
<organism evidence="6 7">
    <name type="scientific">Accipiter nisus</name>
    <name type="common">Eurasian sparrowhawk</name>
    <dbReference type="NCBI Taxonomy" id="211598"/>
    <lineage>
        <taxon>Eukaryota</taxon>
        <taxon>Metazoa</taxon>
        <taxon>Chordata</taxon>
        <taxon>Craniata</taxon>
        <taxon>Vertebrata</taxon>
        <taxon>Euteleostomi</taxon>
        <taxon>Archelosauria</taxon>
        <taxon>Archosauria</taxon>
        <taxon>Dinosauria</taxon>
        <taxon>Saurischia</taxon>
        <taxon>Theropoda</taxon>
        <taxon>Coelurosauria</taxon>
        <taxon>Aves</taxon>
        <taxon>Neognathae</taxon>
        <taxon>Neoaves</taxon>
        <taxon>Telluraves</taxon>
        <taxon>Accipitrimorphae</taxon>
        <taxon>Accipitriformes</taxon>
        <taxon>Accipitridae</taxon>
        <taxon>Accipitrinae</taxon>
        <taxon>Accipiter</taxon>
    </lineage>
</organism>
<feature type="domain" description="Essential protein Yae1 N-terminal" evidence="5">
    <location>
        <begin position="115"/>
        <end position="153"/>
    </location>
</feature>
<keyword evidence="7" id="KW-1185">Reference proteome</keyword>
<dbReference type="PANTHER" id="PTHR18829">
    <property type="entry name" value="PROTEIN YAE1 HOMOLOG"/>
    <property type="match status" value="1"/>
</dbReference>
<evidence type="ECO:0000256" key="2">
    <source>
        <dbReference type="ARBA" id="ARBA00004496"/>
    </source>
</evidence>
<protein>
    <submittedName>
        <fullName evidence="6">YAE1 maturation factor of ABCE1</fullName>
    </submittedName>
</protein>
<dbReference type="AlphaFoldDB" id="A0A8B9NGZ0"/>
<evidence type="ECO:0000313" key="7">
    <source>
        <dbReference type="Proteomes" id="UP000694541"/>
    </source>
</evidence>
<evidence type="ECO:0000313" key="6">
    <source>
        <dbReference type="Ensembl" id="ENSANIP00000022239.1"/>
    </source>
</evidence>
<dbReference type="Pfam" id="PF09811">
    <property type="entry name" value="Yae1_N"/>
    <property type="match status" value="1"/>
</dbReference>
<proteinExistence type="predicted"/>
<evidence type="ECO:0000256" key="1">
    <source>
        <dbReference type="ARBA" id="ARBA00004123"/>
    </source>
</evidence>
<evidence type="ECO:0000259" key="5">
    <source>
        <dbReference type="Pfam" id="PF09811"/>
    </source>
</evidence>
<dbReference type="Proteomes" id="UP000694541">
    <property type="component" value="Unplaced"/>
</dbReference>
<dbReference type="Ensembl" id="ENSANIT00000022976.1">
    <property type="protein sequence ID" value="ENSANIP00000022239.1"/>
    <property type="gene ID" value="ENSANIG00000015124.1"/>
</dbReference>
<reference evidence="6" key="2">
    <citation type="submission" date="2025-09" db="UniProtKB">
        <authorList>
            <consortium name="Ensembl"/>
        </authorList>
    </citation>
    <scope>IDENTIFICATION</scope>
</reference>
<sequence length="295" mass="32640">MRGCARTQDGCPPPVSQTGFEATALLVKMAAPYLRPTRSLPSANMAAAPLLLPTVVKPVCPQLRWWHSVCGGAWGRGCCVAVSQSSEDIFDEDADEMYLLQKEWNSTMKKRLKEGYRDGIEAAKELALQEGFNQGYRHGAELMVTCGQFRGTLNALLSWCHFNGCDSALSKINNLLDVVGKHEEDVLKYLNSIEQPHVGHILESVQDMDLNHTAPAGTEYSEVIAGKHEDVGSFGENTCRNNGEVDSLQSECSKAKLCTDPERSTLAWVKEQTIWLVEQLGLSLDMLHHVQQLEH</sequence>